<gene>
    <name evidence="2" type="ORF">GCM10009775_18390</name>
</gene>
<dbReference type="InterPro" id="IPR051922">
    <property type="entry name" value="Bact_Sporulation_Assoc"/>
</dbReference>
<keyword evidence="3" id="KW-1185">Reference proteome</keyword>
<protein>
    <recommendedName>
        <fullName evidence="4">Cell wall binding repeat 2</fullName>
    </recommendedName>
</protein>
<sequence>MSVTRRVCWGRWTAGVAIATLALSALVAPAAAASPQYDLWQGQPYHTNPSAFVEVPVNDILELNASNPLEHAVVFVVHTTIGGAASEHPVEVPAYSYRNDVFLDIDGVHTPGTTIVVLLETTSGTGLGYADLPSFTVSSTVRSGGTTIGIGGTIFQQAGVQALGDIASITVNFRDLNGGSSMLARPQIYSILLGADEEIPGDIMDPRLVELREDTSLGSPATGQVTAEVQMTGDAGKIAILTPSMYACDCMPALRPLYVTGYDKLDVPSAVERLSGAGRYHTSAAISRDTFSPGVPVAYIANGMNFPDALSGAAAAGFEGGPVLLTATAEIPQVIKDELTRLQPAKIVVLGGKGAVSDALIPTLQSYIVGSGTVERLSGPGRFDTSAAISAATFAPGVPIAYVANGMNFPDALSGGPAAGYTGGPVLLVTPTEIPAAIREELERLNPQKIFVLGGKGAVSLDVLKELGTFVPSTSAVSVPSEATSDDGTVRTYDTTAEPITAWWGDSITVTAAPGFFTTGPDGDWTGDRGFEYSFIRENMCPIGDTEGFGFQEGPQSTTVSPDGSTLTFELPDQPFMEAVWNLARTPSITIVGYAQAPASPPFPCQLTGERFEVVIDLDMAAGRLSGQGRYDTSAVISAETFTPPVDVVYIANGLTFPDALSAAPAGGVNAGPVLLTDKAALPQATKDELTRLQPRSIRVLGGTGAVSAAVMAELEEYVVVSADQ</sequence>
<dbReference type="Pfam" id="PF04122">
    <property type="entry name" value="CW_binding_2"/>
    <property type="match status" value="3"/>
</dbReference>
<organism evidence="2 3">
    <name type="scientific">Microbacterium aoyamense</name>
    <dbReference type="NCBI Taxonomy" id="344166"/>
    <lineage>
        <taxon>Bacteria</taxon>
        <taxon>Bacillati</taxon>
        <taxon>Actinomycetota</taxon>
        <taxon>Actinomycetes</taxon>
        <taxon>Micrococcales</taxon>
        <taxon>Microbacteriaceae</taxon>
        <taxon>Microbacterium</taxon>
    </lineage>
</organism>
<name>A0ABN2PP24_9MICO</name>
<dbReference type="Proteomes" id="UP001501343">
    <property type="component" value="Unassembled WGS sequence"/>
</dbReference>
<reference evidence="2 3" key="1">
    <citation type="journal article" date="2019" name="Int. J. Syst. Evol. Microbiol.">
        <title>The Global Catalogue of Microorganisms (GCM) 10K type strain sequencing project: providing services to taxonomists for standard genome sequencing and annotation.</title>
        <authorList>
            <consortium name="The Broad Institute Genomics Platform"/>
            <consortium name="The Broad Institute Genome Sequencing Center for Infectious Disease"/>
            <person name="Wu L."/>
            <person name="Ma J."/>
        </authorList>
    </citation>
    <scope>NUCLEOTIDE SEQUENCE [LARGE SCALE GENOMIC DNA]</scope>
    <source>
        <strain evidence="2 3">JCM 14900</strain>
    </source>
</reference>
<dbReference type="PANTHER" id="PTHR30032:SF8">
    <property type="entry name" value="GERMINATION-SPECIFIC N-ACETYLMURAMOYL-L-ALANINE AMIDASE"/>
    <property type="match status" value="1"/>
</dbReference>
<evidence type="ECO:0000256" key="1">
    <source>
        <dbReference type="SAM" id="SignalP"/>
    </source>
</evidence>
<feature type="signal peptide" evidence="1">
    <location>
        <begin position="1"/>
        <end position="32"/>
    </location>
</feature>
<keyword evidence="1" id="KW-0732">Signal</keyword>
<comment type="caution">
    <text evidence="2">The sequence shown here is derived from an EMBL/GenBank/DDBJ whole genome shotgun (WGS) entry which is preliminary data.</text>
</comment>
<evidence type="ECO:0008006" key="4">
    <source>
        <dbReference type="Google" id="ProtNLM"/>
    </source>
</evidence>
<feature type="chain" id="PRO_5046608761" description="Cell wall binding repeat 2" evidence="1">
    <location>
        <begin position="33"/>
        <end position="725"/>
    </location>
</feature>
<evidence type="ECO:0000313" key="2">
    <source>
        <dbReference type="EMBL" id="GAA1926510.1"/>
    </source>
</evidence>
<dbReference type="PANTHER" id="PTHR30032">
    <property type="entry name" value="N-ACETYLMURAMOYL-L-ALANINE AMIDASE-RELATED"/>
    <property type="match status" value="1"/>
</dbReference>
<proteinExistence type="predicted"/>
<evidence type="ECO:0000313" key="3">
    <source>
        <dbReference type="Proteomes" id="UP001501343"/>
    </source>
</evidence>
<dbReference type="EMBL" id="BAAAOF010000003">
    <property type="protein sequence ID" value="GAA1926510.1"/>
    <property type="molecule type" value="Genomic_DNA"/>
</dbReference>
<dbReference type="InterPro" id="IPR007253">
    <property type="entry name" value="Cell_wall-bd_2"/>
</dbReference>
<accession>A0ABN2PP24</accession>